<dbReference type="Gene3D" id="3.90.600.10">
    <property type="entry name" value="Phosphoribosylglycinamide synthetase, C-terminal domain"/>
    <property type="match status" value="1"/>
</dbReference>
<dbReference type="NCBIfam" id="TIGR00878">
    <property type="entry name" value="purM"/>
    <property type="match status" value="2"/>
</dbReference>
<evidence type="ECO:0000256" key="1">
    <source>
        <dbReference type="ARBA" id="ARBA00004686"/>
    </source>
</evidence>
<evidence type="ECO:0000256" key="13">
    <source>
        <dbReference type="RuleBase" id="RU363089"/>
    </source>
</evidence>
<dbReference type="SUPFAM" id="SSF52440">
    <property type="entry name" value="PreATP-grasp domain"/>
    <property type="match status" value="1"/>
</dbReference>
<dbReference type="Pfam" id="PF02843">
    <property type="entry name" value="GARS_C"/>
    <property type="match status" value="1"/>
</dbReference>
<dbReference type="Pfam" id="PF00586">
    <property type="entry name" value="AIRS"/>
    <property type="match status" value="2"/>
</dbReference>
<dbReference type="Pfam" id="PF01071">
    <property type="entry name" value="GARS_A"/>
    <property type="match status" value="1"/>
</dbReference>
<dbReference type="InterPro" id="IPR011761">
    <property type="entry name" value="ATP-grasp"/>
</dbReference>
<dbReference type="InterPro" id="IPR016188">
    <property type="entry name" value="PurM-like_N"/>
</dbReference>
<evidence type="ECO:0000256" key="11">
    <source>
        <dbReference type="ARBA" id="ARBA00023268"/>
    </source>
</evidence>
<gene>
    <name evidence="15" type="ORF">LARSCL_LOCUS16721</name>
</gene>
<dbReference type="PANTHER" id="PTHR10520:SF12">
    <property type="entry name" value="TRIFUNCTIONAL PURINE BIOSYNTHETIC PROTEIN ADENOSINE-3"/>
    <property type="match status" value="1"/>
</dbReference>
<evidence type="ECO:0000256" key="12">
    <source>
        <dbReference type="PROSITE-ProRule" id="PRU00409"/>
    </source>
</evidence>
<dbReference type="SUPFAM" id="SSF56059">
    <property type="entry name" value="Glutathione synthetase ATP-binding domain-like"/>
    <property type="match status" value="1"/>
</dbReference>
<dbReference type="InterPro" id="IPR010918">
    <property type="entry name" value="PurM-like_C_dom"/>
</dbReference>
<dbReference type="HAMAP" id="MF_00741">
    <property type="entry name" value="AIRS"/>
    <property type="match status" value="2"/>
</dbReference>
<dbReference type="EC" id="6.3.3.1" evidence="13"/>
<dbReference type="Pfam" id="PF02844">
    <property type="entry name" value="GARS_N"/>
    <property type="match status" value="1"/>
</dbReference>
<dbReference type="PANTHER" id="PTHR10520">
    <property type="entry name" value="TRIFUNCTIONAL PURINE BIOSYNTHETIC PROTEIN ADENOSINE-3-RELATED"/>
    <property type="match status" value="1"/>
</dbReference>
<dbReference type="HAMAP" id="MF_01930">
    <property type="entry name" value="PurN"/>
    <property type="match status" value="1"/>
</dbReference>
<evidence type="ECO:0000256" key="5">
    <source>
        <dbReference type="ARBA" id="ARBA00022679"/>
    </source>
</evidence>
<dbReference type="Gene3D" id="3.40.50.20">
    <property type="match status" value="1"/>
</dbReference>
<dbReference type="InterPro" id="IPR020562">
    <property type="entry name" value="PRibGlycinamide_synth_N"/>
</dbReference>
<comment type="pathway">
    <text evidence="13">Purine metabolism; IMP biosynthesis via de novo pathway; N(2)-formyl-N(1)-(5-phospho-D-ribosyl)glycinamide from N(1)-(5-phospho-D-ribosyl)glycinamide (10-formyl THF route): step 1/1.</text>
</comment>
<organism evidence="15 16">
    <name type="scientific">Larinioides sclopetarius</name>
    <dbReference type="NCBI Taxonomy" id="280406"/>
    <lineage>
        <taxon>Eukaryota</taxon>
        <taxon>Metazoa</taxon>
        <taxon>Ecdysozoa</taxon>
        <taxon>Arthropoda</taxon>
        <taxon>Chelicerata</taxon>
        <taxon>Arachnida</taxon>
        <taxon>Araneae</taxon>
        <taxon>Araneomorphae</taxon>
        <taxon>Entelegynae</taxon>
        <taxon>Araneoidea</taxon>
        <taxon>Araneidae</taxon>
        <taxon>Larinioides</taxon>
    </lineage>
</organism>
<feature type="domain" description="ATP-grasp" evidence="14">
    <location>
        <begin position="113"/>
        <end position="320"/>
    </location>
</feature>
<dbReference type="PROSITE" id="PS00184">
    <property type="entry name" value="GARS"/>
    <property type="match status" value="1"/>
</dbReference>
<evidence type="ECO:0000256" key="9">
    <source>
        <dbReference type="ARBA" id="ARBA00022840"/>
    </source>
</evidence>
<dbReference type="GO" id="GO:0005829">
    <property type="term" value="C:cytosol"/>
    <property type="evidence" value="ECO:0007669"/>
    <property type="project" value="TreeGrafter"/>
</dbReference>
<dbReference type="SMART" id="SM01210">
    <property type="entry name" value="GARS_C"/>
    <property type="match status" value="1"/>
</dbReference>
<dbReference type="InterPro" id="IPR037123">
    <property type="entry name" value="PRibGlycinamide_synth_C_sf"/>
</dbReference>
<keyword evidence="10 13" id="KW-0464">Manganese</keyword>
<keyword evidence="4 13" id="KW-0436">Ligase</keyword>
<comment type="catalytic activity">
    <reaction evidence="13">
        <text>5-phospho-beta-D-ribosylamine + glycine + ATP = N(1)-(5-phospho-beta-D-ribosyl)glycinamide + ADP + phosphate + H(+)</text>
        <dbReference type="Rhea" id="RHEA:17453"/>
        <dbReference type="ChEBI" id="CHEBI:15378"/>
        <dbReference type="ChEBI" id="CHEBI:30616"/>
        <dbReference type="ChEBI" id="CHEBI:43474"/>
        <dbReference type="ChEBI" id="CHEBI:57305"/>
        <dbReference type="ChEBI" id="CHEBI:58681"/>
        <dbReference type="ChEBI" id="CHEBI:143788"/>
        <dbReference type="ChEBI" id="CHEBI:456216"/>
        <dbReference type="EC" id="6.3.4.13"/>
    </reaction>
</comment>
<dbReference type="SUPFAM" id="SSF53328">
    <property type="entry name" value="Formyltransferase"/>
    <property type="match status" value="2"/>
</dbReference>
<comment type="caution">
    <text evidence="15">The sequence shown here is derived from an EMBL/GenBank/DDBJ whole genome shotgun (WGS) entry which is preliminary data.</text>
</comment>
<dbReference type="Gene3D" id="3.30.470.20">
    <property type="entry name" value="ATP-grasp fold, B domain"/>
    <property type="match status" value="1"/>
</dbReference>
<dbReference type="FunFam" id="3.40.50.20:FF:000006">
    <property type="entry name" value="Phosphoribosylamine--glycine ligase, chloroplastic"/>
    <property type="match status" value="1"/>
</dbReference>
<dbReference type="GO" id="GO:0004637">
    <property type="term" value="F:phosphoribosylamine-glycine ligase activity"/>
    <property type="evidence" value="ECO:0007669"/>
    <property type="project" value="UniProtKB-UniRule"/>
</dbReference>
<dbReference type="InterPro" id="IPR016185">
    <property type="entry name" value="PreATP-grasp_dom_sf"/>
</dbReference>
<evidence type="ECO:0000313" key="15">
    <source>
        <dbReference type="EMBL" id="CAL1290814.1"/>
    </source>
</evidence>
<dbReference type="InterPro" id="IPR002376">
    <property type="entry name" value="Formyl_transf_N"/>
</dbReference>
<evidence type="ECO:0000259" key="14">
    <source>
        <dbReference type="PROSITE" id="PS50975"/>
    </source>
</evidence>
<dbReference type="GO" id="GO:0004644">
    <property type="term" value="F:phosphoribosylglycinamide formyltransferase activity"/>
    <property type="evidence" value="ECO:0007669"/>
    <property type="project" value="UniProtKB-EC"/>
</dbReference>
<dbReference type="FunFam" id="3.30.470.20:FF:000018">
    <property type="entry name" value="Trifunctional purine biosynthetic protein adenosine-3"/>
    <property type="match status" value="1"/>
</dbReference>
<comment type="similarity">
    <text evidence="13">In the central section; belongs to the AIR synthase family.</text>
</comment>
<dbReference type="InterPro" id="IPR004733">
    <property type="entry name" value="PurM_cligase"/>
</dbReference>
<comment type="similarity">
    <text evidence="13">In the C-terminal section; belongs to the GART family.</text>
</comment>
<dbReference type="EC" id="6.3.4.13" evidence="13"/>
<comment type="similarity">
    <text evidence="3 13">In the N-terminal section; belongs to the GARS family.</text>
</comment>
<comment type="catalytic activity">
    <reaction evidence="13">
        <text>2-formamido-N(1)-(5-O-phospho-beta-D-ribosyl)acetamidine + ATP = 5-amino-1-(5-phospho-beta-D-ribosyl)imidazole + ADP + phosphate + H(+)</text>
        <dbReference type="Rhea" id="RHEA:23032"/>
        <dbReference type="ChEBI" id="CHEBI:15378"/>
        <dbReference type="ChEBI" id="CHEBI:30616"/>
        <dbReference type="ChEBI" id="CHEBI:43474"/>
        <dbReference type="ChEBI" id="CHEBI:137981"/>
        <dbReference type="ChEBI" id="CHEBI:147287"/>
        <dbReference type="ChEBI" id="CHEBI:456216"/>
        <dbReference type="EC" id="6.3.3.1"/>
    </reaction>
</comment>
<dbReference type="GO" id="GO:0005524">
    <property type="term" value="F:ATP binding"/>
    <property type="evidence" value="ECO:0007669"/>
    <property type="project" value="UniProtKB-UniRule"/>
</dbReference>
<dbReference type="SUPFAM" id="SSF55326">
    <property type="entry name" value="PurM N-terminal domain-like"/>
    <property type="match status" value="2"/>
</dbReference>
<dbReference type="NCBIfam" id="TIGR00639">
    <property type="entry name" value="PurN"/>
    <property type="match status" value="1"/>
</dbReference>
<dbReference type="InterPro" id="IPR020561">
    <property type="entry name" value="PRibGlycinamid_synth_ATP-grasp"/>
</dbReference>
<dbReference type="Gene3D" id="3.40.50.170">
    <property type="entry name" value="Formyl transferase, N-terminal domain"/>
    <property type="match status" value="2"/>
</dbReference>
<dbReference type="SUPFAM" id="SSF51246">
    <property type="entry name" value="Rudiment single hybrid motif"/>
    <property type="match status" value="1"/>
</dbReference>
<dbReference type="NCBIfam" id="TIGR00877">
    <property type="entry name" value="purD"/>
    <property type="match status" value="1"/>
</dbReference>
<evidence type="ECO:0000313" key="16">
    <source>
        <dbReference type="Proteomes" id="UP001497382"/>
    </source>
</evidence>
<keyword evidence="11 13" id="KW-0511">Multifunctional enzyme</keyword>
<dbReference type="InterPro" id="IPR036921">
    <property type="entry name" value="PurM-like_N_sf"/>
</dbReference>
<dbReference type="InterPro" id="IPR011054">
    <property type="entry name" value="Rudment_hybrid_motif"/>
</dbReference>
<dbReference type="InterPro" id="IPR013815">
    <property type="entry name" value="ATP_grasp_subdomain_1"/>
</dbReference>
<proteinExistence type="inferred from homology"/>
<evidence type="ECO:0000256" key="3">
    <source>
        <dbReference type="ARBA" id="ARBA00007423"/>
    </source>
</evidence>
<protein>
    <recommendedName>
        <fullName evidence="13">Trifunctional purine biosynthetic protein adenosine-3</fullName>
    </recommendedName>
    <domain>
        <recommendedName>
            <fullName evidence="13">Phosphoribosylamine--glycine ligase</fullName>
            <ecNumber evidence="13">6.3.4.13</ecNumber>
        </recommendedName>
        <alternativeName>
            <fullName evidence="13">Glycinamide ribonucleotide synthetase</fullName>
            <shortName evidence="13">GARS</shortName>
        </alternativeName>
        <alternativeName>
            <fullName evidence="13">Phosphoribosylglycinamide synthetase</fullName>
        </alternativeName>
    </domain>
    <domain>
        <recommendedName>
            <fullName evidence="13">Phosphoribosylformylglycinamidine cyclo-ligase</fullName>
            <ecNumber evidence="13">6.3.3.1</ecNumber>
        </recommendedName>
        <alternativeName>
            <fullName evidence="13">AIR synthase</fullName>
            <shortName evidence="13">AIRS</shortName>
        </alternativeName>
        <alternativeName>
            <fullName evidence="13">Phosphoribosyl-aminoimidazole synthetase</fullName>
        </alternativeName>
    </domain>
    <domain>
        <recommendedName>
            <fullName evidence="13">Phosphoribosylglycinamide formyltransferase</fullName>
            <ecNumber evidence="13">2.1.2.2</ecNumber>
        </recommendedName>
        <alternativeName>
            <fullName evidence="13">5'-phosphoribosylglycinamide transformylase</fullName>
        </alternativeName>
        <alternativeName>
            <fullName evidence="13">GAR transformylase</fullName>
            <shortName evidence="13">GART</shortName>
        </alternativeName>
    </domain>
</protein>
<dbReference type="GO" id="GO:0046872">
    <property type="term" value="F:metal ion binding"/>
    <property type="evidence" value="ECO:0007669"/>
    <property type="project" value="UniProtKB-KW"/>
</dbReference>
<dbReference type="EMBL" id="CAXIEN010000270">
    <property type="protein sequence ID" value="CAL1290814.1"/>
    <property type="molecule type" value="Genomic_DNA"/>
</dbReference>
<keyword evidence="6 13" id="KW-0479">Metal-binding</keyword>
<dbReference type="Proteomes" id="UP001497382">
    <property type="component" value="Unassembled WGS sequence"/>
</dbReference>
<dbReference type="SMART" id="SM01209">
    <property type="entry name" value="GARS_A"/>
    <property type="match status" value="1"/>
</dbReference>
<reference evidence="15 16" key="1">
    <citation type="submission" date="2024-04" db="EMBL/GenBank/DDBJ databases">
        <authorList>
            <person name="Rising A."/>
            <person name="Reimegard J."/>
            <person name="Sonavane S."/>
            <person name="Akerstrom W."/>
            <person name="Nylinder S."/>
            <person name="Hedman E."/>
            <person name="Kallberg Y."/>
        </authorList>
    </citation>
    <scope>NUCLEOTIDE SEQUENCE [LARGE SCALE GENOMIC DNA]</scope>
</reference>
<keyword evidence="9 12" id="KW-0067">ATP-binding</keyword>
<keyword evidence="5" id="KW-0808">Transferase</keyword>
<accession>A0AAV2B471</accession>
<dbReference type="HAMAP" id="MF_00138">
    <property type="entry name" value="GARS"/>
    <property type="match status" value="1"/>
</dbReference>
<dbReference type="InterPro" id="IPR020559">
    <property type="entry name" value="PRibGlycinamide_synth_CS"/>
</dbReference>
<evidence type="ECO:0000256" key="8">
    <source>
        <dbReference type="ARBA" id="ARBA00022755"/>
    </source>
</evidence>
<dbReference type="Gene3D" id="3.90.650.10">
    <property type="entry name" value="PurM-like C-terminal domain"/>
    <property type="match status" value="2"/>
</dbReference>
<dbReference type="InterPro" id="IPR004607">
    <property type="entry name" value="GART"/>
</dbReference>
<dbReference type="GO" id="GO:0046084">
    <property type="term" value="P:adenine biosynthetic process"/>
    <property type="evidence" value="ECO:0007669"/>
    <property type="project" value="TreeGrafter"/>
</dbReference>
<evidence type="ECO:0000256" key="6">
    <source>
        <dbReference type="ARBA" id="ARBA00022723"/>
    </source>
</evidence>
<dbReference type="InterPro" id="IPR036477">
    <property type="entry name" value="Formyl_transf_N_sf"/>
</dbReference>
<dbReference type="CDD" id="cd08645">
    <property type="entry name" value="FMT_core_GART"/>
    <property type="match status" value="1"/>
</dbReference>
<dbReference type="Pfam" id="PF02769">
    <property type="entry name" value="AIRS_C"/>
    <property type="match status" value="2"/>
</dbReference>
<dbReference type="GO" id="GO:0006189">
    <property type="term" value="P:'de novo' IMP biosynthetic process"/>
    <property type="evidence" value="ECO:0007669"/>
    <property type="project" value="UniProtKB-UniRule"/>
</dbReference>
<dbReference type="Gene3D" id="3.30.1330.10">
    <property type="entry name" value="PurM-like, N-terminal domain"/>
    <property type="match status" value="2"/>
</dbReference>
<dbReference type="GO" id="GO:0004641">
    <property type="term" value="F:phosphoribosylformylglycinamidine cyclo-ligase activity"/>
    <property type="evidence" value="ECO:0007669"/>
    <property type="project" value="UniProtKB-EC"/>
</dbReference>
<dbReference type="EC" id="2.1.2.2" evidence="13"/>
<dbReference type="PROSITE" id="PS50975">
    <property type="entry name" value="ATP_GRASP"/>
    <property type="match status" value="1"/>
</dbReference>
<dbReference type="FunFam" id="3.90.600.10:FF:000001">
    <property type="entry name" value="Trifunctional purine biosynthetic protein adenosine-3"/>
    <property type="match status" value="1"/>
</dbReference>
<comment type="pathway">
    <text evidence="1 13">Purine metabolism; IMP biosynthesis via de novo pathway; 5-amino-1-(5-phospho-D-ribosyl)imidazole from N(2)-formyl-N(1)-(5-phospho-D-ribosyl)glycinamide: step 2/2.</text>
</comment>
<dbReference type="FunFam" id="3.90.650.10:FF:000019">
    <property type="entry name" value="Trifunctional purine biosynthetic protein adenosine-3"/>
    <property type="match status" value="1"/>
</dbReference>
<dbReference type="InterPro" id="IPR020560">
    <property type="entry name" value="PRibGlycinamide_synth_C-dom"/>
</dbReference>
<dbReference type="SUPFAM" id="SSF56042">
    <property type="entry name" value="PurM C-terminal domain-like"/>
    <property type="match status" value="2"/>
</dbReference>
<comment type="catalytic activity">
    <reaction evidence="13">
        <text>N(1)-(5-phospho-beta-D-ribosyl)glycinamide + (6R)-10-formyltetrahydrofolate = N(2)-formyl-N(1)-(5-phospho-beta-D-ribosyl)glycinamide + (6S)-5,6,7,8-tetrahydrofolate + H(+)</text>
        <dbReference type="Rhea" id="RHEA:15053"/>
        <dbReference type="ChEBI" id="CHEBI:15378"/>
        <dbReference type="ChEBI" id="CHEBI:57453"/>
        <dbReference type="ChEBI" id="CHEBI:143788"/>
        <dbReference type="ChEBI" id="CHEBI:147286"/>
        <dbReference type="ChEBI" id="CHEBI:195366"/>
        <dbReference type="EC" id="2.1.2.2"/>
    </reaction>
</comment>
<dbReference type="Gene3D" id="3.30.1490.20">
    <property type="entry name" value="ATP-grasp fold, A domain"/>
    <property type="match status" value="1"/>
</dbReference>
<dbReference type="Pfam" id="PF00551">
    <property type="entry name" value="Formyl_trans_N"/>
    <property type="match status" value="2"/>
</dbReference>
<evidence type="ECO:0000256" key="7">
    <source>
        <dbReference type="ARBA" id="ARBA00022741"/>
    </source>
</evidence>
<dbReference type="FunFam" id="3.40.50.170:FF:000006">
    <property type="entry name" value="Trifunctional purine biosynthetic protein adenosine-3"/>
    <property type="match status" value="1"/>
</dbReference>
<sequence>MTMTDLVLVIGSGAREHALAWKLSQSPLIKHVYVSPGNAGTHTTSKFSNCDVDVTDHAEVVLWCKTKNIKLVVVGPEDPLAKGLADHLKEAGIDCFGPCQKAAQIEASKEFAKFFMDKYEIPTARWKSFKSAKEAQDHILNAPYDALVVKASGLAAGKGVIVGKDKEAAIKAVETLKQDKGLSAASDIIVIEELLKGEEVSVLCFSDGTNIAVMPPAQDHKRLLDGDEGPNTGGMGAYCRCPLVSDADLKFIQEKILQRAIDGMKKENFPYVGVLYAGLMLTKDGPKVLEFNCRFGDPETQVILPLLGTDLYSIMTACVKGELHKVPVTWNEKQHAVGVVLASGGYPGSYEKGKLIKGYEKLTEDCFVVFHAGTSSKSGSVLTSGGRVLTVVAVCDSLKEAAAKAIQGAETIHFEGAFFRRDIAKKGLQKLQSKGMTYKASGVDIEAGDDLVDKIKKLTKKTLRKEVRGGIGGFGGIFELSGYIDPLLISKVGSVGEKLMVAQECQKYEVIGNDLVANSVNEILCYGAEPLFFLDTFTCGKLKVEIAADVITGISKGCLEAHCTLIGGETAEMPGMYFQNDFDLTSFARGAVERSRLLPREKDFDDEDIVIGLLSSNLSSNGIKIVRRLLTKLNLSYTDITPYDSSCSFQDALLSPQNVYVDTIFPLIRKNYIKSASYINKGGLAEHLEKLVPKGYDIIIDGTSWTLPPIFKWISEQAGLTKQDLLKDLNAGIDMILIVDKHDAGEVLAHIESIGKMAAPIGLIRSHDKGSEHVQIINIFDDCQTPLQKKKVGVLTSDKGTTLKSLIKYTETPRNLSSFEIAVVLSADNGNNLEIARAAQIPSKVLDGNTSVTEILKSHKVDIVCLDNFSRELPKDLFNEWEGKILNIHPSLLPSFKCENAYEEALELGVKITGCSAYLLGADKSNETILDQSAIAVETNDTVETLREKVACLQNSLYPKAIELFASRDNLKTSDLHLLHTGDSSLNSEEELELNKSLQALVRSTKRPGFTESAEPSCGVFDLKASGYQHPYLISGTDGVGTKLKIAQVCNKHDTIGIDLVAMCVNDILTHGAEPLFFLEAFDCGQINPKTVKEVIAGIAEGCKQANCALIGTEINEVPDIYLNPNESLRDFEKYDVVGYAEGALEKKYLLPRVSEIISGDVVIGLSSSGVHSNGYSLVRKLVKAKNYTYQDPFPLDKTKTLQDVLLEPTKIYVRSVLPLLRKGYVKAAAHITGGGLTLNIPRVLPSHLKVELDGSKWKMPLVLQWIAAEGQLSEEEMLQTFNCGLGMVLIADQMYEKQILEALKETGESASNVGTVSNLEKGKEIVEVKNFNLSVSSTLKKKKKVGVLISGSGTNLQALIDYTQDPNNCSSAEIVLVLSNVAGVEGLNRASRAGIPTRVLSHKEYKKRVEFDMAVHAILKECGVEIVCLAGFMRILSKEFCQLWQGKLLNVHPAILPSFKGVNAHKQALEAGAKITGCSVHFVEPEVDAGAIIQQASVCVEAEDNEKSLQEKVKKLEHQIFPTSLELLASGRISRDSNGKLKWHV</sequence>
<evidence type="ECO:0000256" key="2">
    <source>
        <dbReference type="ARBA" id="ARBA00005174"/>
    </source>
</evidence>
<name>A0AAV2B471_9ARAC</name>
<dbReference type="InterPro" id="IPR036676">
    <property type="entry name" value="PurM-like_C_sf"/>
</dbReference>
<dbReference type="CDD" id="cd02196">
    <property type="entry name" value="PurM"/>
    <property type="match status" value="2"/>
</dbReference>
<comment type="pathway">
    <text evidence="2 13">Purine metabolism; IMP biosynthesis via de novo pathway; N(1)-(5-phospho-D-ribosyl)glycinamide from 5-phospho-alpha-D-ribose 1-diphosphate: step 2/2.</text>
</comment>
<dbReference type="InterPro" id="IPR000115">
    <property type="entry name" value="PRibGlycinamide_synth"/>
</dbReference>
<keyword evidence="16" id="KW-1185">Reference proteome</keyword>
<keyword evidence="8 13" id="KW-0658">Purine biosynthesis</keyword>
<evidence type="ECO:0000256" key="4">
    <source>
        <dbReference type="ARBA" id="ARBA00022598"/>
    </source>
</evidence>
<dbReference type="FunFam" id="3.30.1330.10:FF:000001">
    <property type="entry name" value="Phosphoribosylformylglycinamidine cyclo-ligase"/>
    <property type="match status" value="1"/>
</dbReference>
<keyword evidence="7 12" id="KW-0547">Nucleotide-binding</keyword>
<evidence type="ECO:0000256" key="10">
    <source>
        <dbReference type="ARBA" id="ARBA00023211"/>
    </source>
</evidence>